<proteinExistence type="predicted"/>
<evidence type="ECO:0000313" key="2">
    <source>
        <dbReference type="EMBL" id="KKN56450.1"/>
    </source>
</evidence>
<organism evidence="2">
    <name type="scientific">marine sediment metagenome</name>
    <dbReference type="NCBI Taxonomy" id="412755"/>
    <lineage>
        <taxon>unclassified sequences</taxon>
        <taxon>metagenomes</taxon>
        <taxon>ecological metagenomes</taxon>
    </lineage>
</organism>
<reference evidence="2" key="1">
    <citation type="journal article" date="2015" name="Nature">
        <title>Complex archaea that bridge the gap between prokaryotes and eukaryotes.</title>
        <authorList>
            <person name="Spang A."/>
            <person name="Saw J.H."/>
            <person name="Jorgensen S.L."/>
            <person name="Zaremba-Niedzwiedzka K."/>
            <person name="Martijn J."/>
            <person name="Lind A.E."/>
            <person name="van Eijk R."/>
            <person name="Schleper C."/>
            <person name="Guy L."/>
            <person name="Ettema T.J."/>
        </authorList>
    </citation>
    <scope>NUCLEOTIDE SEQUENCE</scope>
</reference>
<protein>
    <submittedName>
        <fullName evidence="2">Uncharacterized protein</fullName>
    </submittedName>
</protein>
<feature type="compositionally biased region" description="Low complexity" evidence="1">
    <location>
        <begin position="141"/>
        <end position="162"/>
    </location>
</feature>
<accession>A0A0F9RIZ2</accession>
<dbReference type="AlphaFoldDB" id="A0A0F9RIZ2"/>
<evidence type="ECO:0000256" key="1">
    <source>
        <dbReference type="SAM" id="MobiDB-lite"/>
    </source>
</evidence>
<feature type="region of interest" description="Disordered" evidence="1">
    <location>
        <begin position="140"/>
        <end position="206"/>
    </location>
</feature>
<sequence>MPEAIRSDTQLWADYKNAGGRLSYTDWVKAERPGAPAEKGLRFPWETTAGEGFIAPWTRQVAVPTQEGIRFRQPLTLEQRRPPPPEEPTPTPEEEAAGVDLTGFKIEVPPFPTDPPPEGFRWAFDRDMNRWVPQFTGLTAQQQSQRELQQQQLGLQRQQQLGFPSPEQPPTDAFGRTATWSERLGQWDYPPNWGQRPGDQPAPISPFQQQQFGLQEQQFGLQQQQIEQQQAQFQEQLAFQQQAQQQAAQEQEQRYRAQLAAQPINWLQYAAYTGEQPVIQPWMMPLGFQETGGQVAPQGMQIGQPIPGVQGQQTFANMPALTTPSAQLQAQWGPTAQAQFLGYRQARTGAAPAETQFRLGSGRAPTGQFGGFSRFR</sequence>
<dbReference type="EMBL" id="LAZR01000843">
    <property type="protein sequence ID" value="KKN56450.1"/>
    <property type="molecule type" value="Genomic_DNA"/>
</dbReference>
<comment type="caution">
    <text evidence="2">The sequence shown here is derived from an EMBL/GenBank/DDBJ whole genome shotgun (WGS) entry which is preliminary data.</text>
</comment>
<gene>
    <name evidence="2" type="ORF">LCGC14_0572230</name>
</gene>
<name>A0A0F9RIZ2_9ZZZZ</name>
<feature type="region of interest" description="Disordered" evidence="1">
    <location>
        <begin position="71"/>
        <end position="95"/>
    </location>
</feature>